<proteinExistence type="predicted"/>
<accession>A0AAD4XG04</accession>
<gene>
    <name evidence="1" type="ORF">MKW98_014027</name>
</gene>
<dbReference type="Proteomes" id="UP001202328">
    <property type="component" value="Unassembled WGS sequence"/>
</dbReference>
<evidence type="ECO:0000313" key="1">
    <source>
        <dbReference type="EMBL" id="KAI3909610.1"/>
    </source>
</evidence>
<name>A0AAD4XG04_9MAGN</name>
<sequence>MKHRWNNESYVDWSIDGIMKHVKSEKFMEKIICKAEKYFLELKSRGTSAFQRKEYSRAVYWTRHIFFWTQRSHFPTPENWTRTPWIHVQTLELGLHYSAREIRDPLICNLWTLVDGDTKEIILDWTRRTVVYNSFIVFTKR</sequence>
<protein>
    <submittedName>
        <fullName evidence="1">Uncharacterized protein</fullName>
    </submittedName>
</protein>
<dbReference type="EMBL" id="JAJJMB010010315">
    <property type="protein sequence ID" value="KAI3909610.1"/>
    <property type="molecule type" value="Genomic_DNA"/>
</dbReference>
<keyword evidence="2" id="KW-1185">Reference proteome</keyword>
<organism evidence="1 2">
    <name type="scientific">Papaver atlanticum</name>
    <dbReference type="NCBI Taxonomy" id="357466"/>
    <lineage>
        <taxon>Eukaryota</taxon>
        <taxon>Viridiplantae</taxon>
        <taxon>Streptophyta</taxon>
        <taxon>Embryophyta</taxon>
        <taxon>Tracheophyta</taxon>
        <taxon>Spermatophyta</taxon>
        <taxon>Magnoliopsida</taxon>
        <taxon>Ranunculales</taxon>
        <taxon>Papaveraceae</taxon>
        <taxon>Papaveroideae</taxon>
        <taxon>Papaver</taxon>
    </lineage>
</organism>
<reference evidence="1" key="1">
    <citation type="submission" date="2022-04" db="EMBL/GenBank/DDBJ databases">
        <title>A functionally conserved STORR gene fusion in Papaver species that diverged 16.8 million years ago.</title>
        <authorList>
            <person name="Catania T."/>
        </authorList>
    </citation>
    <scope>NUCLEOTIDE SEQUENCE</scope>
    <source>
        <strain evidence="1">S-188037</strain>
    </source>
</reference>
<comment type="caution">
    <text evidence="1">The sequence shown here is derived from an EMBL/GenBank/DDBJ whole genome shotgun (WGS) entry which is preliminary data.</text>
</comment>
<evidence type="ECO:0000313" key="2">
    <source>
        <dbReference type="Proteomes" id="UP001202328"/>
    </source>
</evidence>
<dbReference type="AlphaFoldDB" id="A0AAD4XG04"/>